<sequence>MDTATTPAVPKTYIAEWIKLDFFNNSNLKTDIQNRISNNIEVEFITSLQDMKGDNKDNFGIPFSDITLLAMAYFYSEIFTDKIKDEYYTLEMVKGFFDANNFTPYTAIHEIDVVFVSMKDAPYFKHCWLIIQSAWFFNSSYFGHHQHIDYVNHYISTGEKLLIENYNFDRNYLEKKYGDIDSRKSKRIPINGFTLVNQWYYGILFLICSELKLSTKHFVISTKHDRIYNPLVKTSRQLRMLAPFKIIECDIKSAFPTFLDIEAGATLKDHVYNNLMKAKKITRGEAKILFNSVCNSGKYKSIKETTAFFMDCGYTPEQCKILISLTHDSNRKFIFAMTEYESLAINNFATMNDLKHGARLHDAIIFIDDKNRPQILQVPPNCDFGIKELNRPILKEYFKVSNKRLNFAYINSIPRGLNLISKLDFAKPEVKGISNGFKFYKSKFEYISASFNLNEYNIDYYQFIGKCTIMFNTLLALNNSSYLNPVHRFLILRHIRQHSNYIFNVRALQSKFKAINPSLIISKSRDYDITENMTFKKKIDFLNAMNEAKKLVTINCNYLELFDLMLERLTNNDFSYIDNTVFTGHKKNNLLSYAIVRTFNILCTGRSRTKRKTVKSEPLYLAPIKRLTLKSISLKKQQQNAFIKKGIAKYEKELIALNKLVCNREKAKHLFIILCDVAGQNTDLNIKKDAQIITELKIDLLRLIDKTEYLDCSAGEIEFDSRYKFIKPKEIPVISDIENIFETDLSNSIFNQIDIEEANDRGETFFNEYLKFHGLEKVCKTAILSEKPIEKYKLPEINFD</sequence>
<evidence type="ECO:0000313" key="2">
    <source>
        <dbReference type="Proteomes" id="UP000244527"/>
    </source>
</evidence>
<dbReference type="Proteomes" id="UP000244527">
    <property type="component" value="Chromosome"/>
</dbReference>
<keyword evidence="2" id="KW-1185">Reference proteome</keyword>
<protein>
    <submittedName>
        <fullName evidence="1">Uncharacterized protein</fullName>
    </submittedName>
</protein>
<name>A0A2S1L919_9FLAO</name>
<proteinExistence type="predicted"/>
<dbReference type="RefSeq" id="WP_108739171.1">
    <property type="nucleotide sequence ID" value="NZ_CP020918.1"/>
</dbReference>
<dbReference type="EMBL" id="CP020918">
    <property type="protein sequence ID" value="AWG20204.1"/>
    <property type="molecule type" value="Genomic_DNA"/>
</dbReference>
<gene>
    <name evidence="1" type="ORF">FFWV33_01015</name>
</gene>
<dbReference type="KEGG" id="ffa:FFWV33_01015"/>
<dbReference type="AlphaFoldDB" id="A0A2S1L919"/>
<reference evidence="1 2" key="1">
    <citation type="submission" date="2017-04" db="EMBL/GenBank/DDBJ databases">
        <title>Compelte genome sequence of WV33.</title>
        <authorList>
            <person name="Lee P.C."/>
        </authorList>
    </citation>
    <scope>NUCLEOTIDE SEQUENCE [LARGE SCALE GENOMIC DNA]</scope>
    <source>
        <strain evidence="1 2">WV33</strain>
    </source>
</reference>
<accession>A0A2S1L919</accession>
<dbReference type="OrthoDB" id="1374173at2"/>
<evidence type="ECO:0000313" key="1">
    <source>
        <dbReference type="EMBL" id="AWG20204.1"/>
    </source>
</evidence>
<organism evidence="1 2">
    <name type="scientific">Flavobacterium faecale</name>
    <dbReference type="NCBI Taxonomy" id="1355330"/>
    <lineage>
        <taxon>Bacteria</taxon>
        <taxon>Pseudomonadati</taxon>
        <taxon>Bacteroidota</taxon>
        <taxon>Flavobacteriia</taxon>
        <taxon>Flavobacteriales</taxon>
        <taxon>Flavobacteriaceae</taxon>
        <taxon>Flavobacterium</taxon>
    </lineage>
</organism>